<dbReference type="Proteomes" id="UP000068250">
    <property type="component" value="Chromosome I"/>
</dbReference>
<dbReference type="Pfam" id="PF02913">
    <property type="entry name" value="FAD-oxidase_C"/>
    <property type="match status" value="1"/>
</dbReference>
<evidence type="ECO:0000256" key="4">
    <source>
        <dbReference type="ARBA" id="ARBA00022827"/>
    </source>
</evidence>
<dbReference type="OrthoDB" id="9815648at2"/>
<dbReference type="Gene3D" id="3.30.465.10">
    <property type="match status" value="1"/>
</dbReference>
<dbReference type="InterPro" id="IPR016167">
    <property type="entry name" value="FAD-bd_PCMH_sub1"/>
</dbReference>
<dbReference type="PANTHER" id="PTHR43716">
    <property type="entry name" value="D-2-HYDROXYGLUTARATE DEHYDROGENASE, MITOCHONDRIAL"/>
    <property type="match status" value="1"/>
</dbReference>
<comment type="cofactor">
    <cofactor evidence="1">
        <name>FAD</name>
        <dbReference type="ChEBI" id="CHEBI:57692"/>
    </cofactor>
</comment>
<evidence type="ECO:0000256" key="2">
    <source>
        <dbReference type="ARBA" id="ARBA00008000"/>
    </source>
</evidence>
<dbReference type="InterPro" id="IPR004113">
    <property type="entry name" value="FAD-bd_oxidored_4_C"/>
</dbReference>
<dbReference type="GO" id="GO:0003824">
    <property type="term" value="F:catalytic activity"/>
    <property type="evidence" value="ECO:0007669"/>
    <property type="project" value="InterPro"/>
</dbReference>
<dbReference type="InterPro" id="IPR036318">
    <property type="entry name" value="FAD-bd_PCMH-like_sf"/>
</dbReference>
<name>A0A0U5F6A4_9PROT</name>
<dbReference type="STRING" id="431306.AGA_1215"/>
<evidence type="ECO:0000256" key="1">
    <source>
        <dbReference type="ARBA" id="ARBA00001974"/>
    </source>
</evidence>
<dbReference type="GO" id="GO:0071949">
    <property type="term" value="F:FAD binding"/>
    <property type="evidence" value="ECO:0007669"/>
    <property type="project" value="InterPro"/>
</dbReference>
<dbReference type="SUPFAM" id="SSF55103">
    <property type="entry name" value="FAD-linked oxidases, C-terminal domain"/>
    <property type="match status" value="1"/>
</dbReference>
<keyword evidence="4" id="KW-0274">FAD</keyword>
<proteinExistence type="inferred from homology"/>
<dbReference type="Gene3D" id="3.30.70.2190">
    <property type="match status" value="1"/>
</dbReference>
<dbReference type="RefSeq" id="WP_059023396.1">
    <property type="nucleotide sequence ID" value="NZ_LN609302.1"/>
</dbReference>
<dbReference type="PATRIC" id="fig|431306.5.peg.1236"/>
<dbReference type="InterPro" id="IPR016166">
    <property type="entry name" value="FAD-bd_PCMH"/>
</dbReference>
<reference evidence="7" key="1">
    <citation type="submission" date="2014-09" db="EMBL/GenBank/DDBJ databases">
        <authorList>
            <person name="Illeghems K.G."/>
        </authorList>
    </citation>
    <scope>NUCLEOTIDE SEQUENCE [LARGE SCALE GENOMIC DNA]</scope>
    <source>
        <strain evidence="7">LMG 23848T</strain>
    </source>
</reference>
<evidence type="ECO:0000313" key="7">
    <source>
        <dbReference type="Proteomes" id="UP000068250"/>
    </source>
</evidence>
<evidence type="ECO:0000313" key="6">
    <source>
        <dbReference type="EMBL" id="CEF55178.1"/>
    </source>
</evidence>
<dbReference type="Gene3D" id="3.30.43.10">
    <property type="entry name" value="Uridine Diphospho-n-acetylenolpyruvylglucosamine Reductase, domain 2"/>
    <property type="match status" value="1"/>
</dbReference>
<dbReference type="Gene3D" id="1.10.45.10">
    <property type="entry name" value="Vanillyl-alcohol Oxidase, Chain A, domain 4"/>
    <property type="match status" value="1"/>
</dbReference>
<dbReference type="PANTHER" id="PTHR43716:SF2">
    <property type="entry name" value="BLL6224 PROTEIN"/>
    <property type="match status" value="1"/>
</dbReference>
<accession>A0A0U5F6A4</accession>
<dbReference type="InterPro" id="IPR006094">
    <property type="entry name" value="Oxid_FAD_bind_N"/>
</dbReference>
<dbReference type="InterPro" id="IPR016171">
    <property type="entry name" value="Vanillyl_alc_oxidase_C-sub2"/>
</dbReference>
<dbReference type="SUPFAM" id="SSF56176">
    <property type="entry name" value="FAD-binding/transporter-associated domain-like"/>
    <property type="match status" value="1"/>
</dbReference>
<organism evidence="6 7">
    <name type="scientific">Acetobacter ghanensis</name>
    <dbReference type="NCBI Taxonomy" id="431306"/>
    <lineage>
        <taxon>Bacteria</taxon>
        <taxon>Pseudomonadati</taxon>
        <taxon>Pseudomonadota</taxon>
        <taxon>Alphaproteobacteria</taxon>
        <taxon>Acetobacterales</taxon>
        <taxon>Acetobacteraceae</taxon>
        <taxon>Acetobacter</taxon>
    </lineage>
</organism>
<sequence>MCFCRENQSHATNAPSPALHDALVQLLGPSGVLTNPADTEAFCVDWRALYHGRCAAVLRPANTEECAKAIALCHAHNVPMVPQGGNTSMVGGATPDSSGHAVVISTTRMNQIHSIDHADLTMTVDAGVTLKAAQDAASAQGLLLPLSISSEGSADIGGILATNAGGNNTVRYGNARELALGLEAVLPDGSVLNLMRKLRKDNTGYALRQLLVGSEGTLGIITQAVIQLQPAPRSRETALCAVESPKGALDLFAAFRKQDPSAIHAFEYMSGTSMALVNSLIEGAALPLEAPAPAYVLVELASPRADDSLRTLMEYVLGTALEDGLVTDAVLAESESQRQGLWMIREEHAEAQKRAGASVKNDVSVPLAAIPTFIEEATKACEALIPGIRVAPFGHIGDGNIHFNLVQPEGADAAAFLAQDHAMMDAVAEIVRKLGGSFSAEHGVGQLKTYMMPSWRGGAELQTMRRIKAALDPQNLMNPGKVLPPA</sequence>
<dbReference type="InterPro" id="IPR051264">
    <property type="entry name" value="FAD-oxidored/transferase_4"/>
</dbReference>
<keyword evidence="3" id="KW-0285">Flavoprotein</keyword>
<dbReference type="InterPro" id="IPR016169">
    <property type="entry name" value="FAD-bd_PCMH_sub2"/>
</dbReference>
<dbReference type="GO" id="GO:0022904">
    <property type="term" value="P:respiratory electron transport chain"/>
    <property type="evidence" value="ECO:0007669"/>
    <property type="project" value="TreeGrafter"/>
</dbReference>
<feature type="domain" description="FAD-binding PCMH-type" evidence="5">
    <location>
        <begin position="50"/>
        <end position="231"/>
    </location>
</feature>
<gene>
    <name evidence="6" type="ORF">AGA_1215</name>
</gene>
<dbReference type="FunFam" id="1.10.45.10:FF:000001">
    <property type="entry name" value="D-lactate dehydrogenase mitochondrial"/>
    <property type="match status" value="1"/>
</dbReference>
<protein>
    <submittedName>
        <fullName evidence="6">FAD linked oxidase domain-containing protein</fullName>
    </submittedName>
</protein>
<dbReference type="EMBL" id="LN609302">
    <property type="protein sequence ID" value="CEF55178.1"/>
    <property type="molecule type" value="Genomic_DNA"/>
</dbReference>
<dbReference type="InterPro" id="IPR016164">
    <property type="entry name" value="FAD-linked_Oxase-like_C"/>
</dbReference>
<dbReference type="PROSITE" id="PS51387">
    <property type="entry name" value="FAD_PCMH"/>
    <property type="match status" value="1"/>
</dbReference>
<dbReference type="AlphaFoldDB" id="A0A0U5F6A4"/>
<evidence type="ECO:0000259" key="5">
    <source>
        <dbReference type="PROSITE" id="PS51387"/>
    </source>
</evidence>
<dbReference type="Gene3D" id="3.30.70.2740">
    <property type="match status" value="1"/>
</dbReference>
<dbReference type="Pfam" id="PF01565">
    <property type="entry name" value="FAD_binding_4"/>
    <property type="match status" value="1"/>
</dbReference>
<comment type="similarity">
    <text evidence="2">Belongs to the FAD-binding oxidoreductase/transferase type 4 family.</text>
</comment>
<evidence type="ECO:0000256" key="3">
    <source>
        <dbReference type="ARBA" id="ARBA00022630"/>
    </source>
</evidence>